<accession>A0ABQ6JE88</accession>
<name>A0ABQ6JE88_9ACTN</name>
<dbReference type="Proteomes" id="UP001157017">
    <property type="component" value="Unassembled WGS sequence"/>
</dbReference>
<keyword evidence="2" id="KW-1185">Reference proteome</keyword>
<gene>
    <name evidence="1" type="ORF">GCM10025868_07090</name>
</gene>
<proteinExistence type="predicted"/>
<evidence type="ECO:0000313" key="2">
    <source>
        <dbReference type="Proteomes" id="UP001157017"/>
    </source>
</evidence>
<reference evidence="2" key="1">
    <citation type="journal article" date="2019" name="Int. J. Syst. Evol. Microbiol.">
        <title>The Global Catalogue of Microorganisms (GCM) 10K type strain sequencing project: providing services to taxonomists for standard genome sequencing and annotation.</title>
        <authorList>
            <consortium name="The Broad Institute Genomics Platform"/>
            <consortium name="The Broad Institute Genome Sequencing Center for Infectious Disease"/>
            <person name="Wu L."/>
            <person name="Ma J."/>
        </authorList>
    </citation>
    <scope>NUCLEOTIDE SEQUENCE [LARGE SCALE GENOMIC DNA]</scope>
    <source>
        <strain evidence="2">NBRC 108730</strain>
    </source>
</reference>
<sequence length="74" mass="7710">MVVAMPHDRPSPSGSSCTAEQAALAVACTRVRPCPGTRATNSSPPVRATRLPGRVAKWLLSRPAVLRMSLVAGS</sequence>
<comment type="caution">
    <text evidence="1">The sequence shown here is derived from an EMBL/GenBank/DDBJ whole genome shotgun (WGS) entry which is preliminary data.</text>
</comment>
<organism evidence="1 2">
    <name type="scientific">Angustibacter aerolatus</name>
    <dbReference type="NCBI Taxonomy" id="1162965"/>
    <lineage>
        <taxon>Bacteria</taxon>
        <taxon>Bacillati</taxon>
        <taxon>Actinomycetota</taxon>
        <taxon>Actinomycetes</taxon>
        <taxon>Kineosporiales</taxon>
        <taxon>Kineosporiaceae</taxon>
    </lineage>
</organism>
<evidence type="ECO:0000313" key="1">
    <source>
        <dbReference type="EMBL" id="GMA85459.1"/>
    </source>
</evidence>
<dbReference type="EMBL" id="BSUZ01000001">
    <property type="protein sequence ID" value="GMA85459.1"/>
    <property type="molecule type" value="Genomic_DNA"/>
</dbReference>
<protein>
    <submittedName>
        <fullName evidence="1">Uncharacterized protein</fullName>
    </submittedName>
</protein>